<keyword evidence="6" id="KW-0408">Iron</keyword>
<evidence type="ECO:0000256" key="9">
    <source>
        <dbReference type="ARBA" id="ARBA00023136"/>
    </source>
</evidence>
<keyword evidence="7" id="KW-0406">Ion transport</keyword>
<evidence type="ECO:0000259" key="14">
    <source>
        <dbReference type="Pfam" id="PF00593"/>
    </source>
</evidence>
<feature type="domain" description="TonB-dependent receptor plug" evidence="15">
    <location>
        <begin position="50"/>
        <end position="160"/>
    </location>
</feature>
<protein>
    <submittedName>
        <fullName evidence="16">TonB-dependent receptor</fullName>
    </submittedName>
</protein>
<dbReference type="SUPFAM" id="SSF56935">
    <property type="entry name" value="Porins"/>
    <property type="match status" value="1"/>
</dbReference>
<accession>A0AAW9RAJ8</accession>
<comment type="similarity">
    <text evidence="11 12">Belongs to the TonB-dependent receptor family.</text>
</comment>
<dbReference type="Pfam" id="PF07715">
    <property type="entry name" value="Plug"/>
    <property type="match status" value="1"/>
</dbReference>
<keyword evidence="3 11" id="KW-1134">Transmembrane beta strand</keyword>
<dbReference type="InterPro" id="IPR036942">
    <property type="entry name" value="Beta-barrel_TonB_sf"/>
</dbReference>
<evidence type="ECO:0000256" key="1">
    <source>
        <dbReference type="ARBA" id="ARBA00004571"/>
    </source>
</evidence>
<dbReference type="Gene3D" id="2.40.170.20">
    <property type="entry name" value="TonB-dependent receptor, beta-barrel domain"/>
    <property type="match status" value="1"/>
</dbReference>
<dbReference type="InterPro" id="IPR000531">
    <property type="entry name" value="Beta-barrel_TonB"/>
</dbReference>
<evidence type="ECO:0000256" key="4">
    <source>
        <dbReference type="ARBA" id="ARBA00022496"/>
    </source>
</evidence>
<evidence type="ECO:0000256" key="12">
    <source>
        <dbReference type="RuleBase" id="RU003357"/>
    </source>
</evidence>
<keyword evidence="5 11" id="KW-0812">Transmembrane</keyword>
<evidence type="ECO:0000256" key="13">
    <source>
        <dbReference type="SAM" id="SignalP"/>
    </source>
</evidence>
<evidence type="ECO:0000256" key="2">
    <source>
        <dbReference type="ARBA" id="ARBA00022448"/>
    </source>
</evidence>
<evidence type="ECO:0000256" key="7">
    <source>
        <dbReference type="ARBA" id="ARBA00023065"/>
    </source>
</evidence>
<evidence type="ECO:0000313" key="17">
    <source>
        <dbReference type="Proteomes" id="UP001359886"/>
    </source>
</evidence>
<keyword evidence="13" id="KW-0732">Signal</keyword>
<sequence length="789" mass="88700">MKQFYRTPLNQAVSMALAGTAIAATVVAPVQADSSLEEVVVTAQKRAANLQDVAVSIQVLGTEKLEDLQIKGFEDYILFLPTVSYTSNGPGYGQVYMRGISSGGDGVHSGSMPSVGVYLDEQPVTTINQILDVHVYDIARVETLSGPQGTLYGQGSQAGTIRIITNKPVIGEFQGGYDIYADTVDDGDPGFGIDAFVNIPVNDRVAIRLVAWHQDEGGWIDNVPGTIEYAASGIVRDNAALIEDDFNTVETTGFRAQAKIDLNDRWTLTPGINYQTQDATGVWFDNEGYTGNEREVSRFFPDYQDEDWYQASLTLEGKIGNLDLVYAGAYLDRDVENSYDYSGYAEYLEDLYGYYGYYCLYYDALGDCADGSQFVHGDETFERFSHELRLQSDQDQRFRWIAGLFYQRQEHLFDLQWVVPDMNPADSVVQNGVSTWQTHQQRIDRDKAVFGEVYFDLTDAVTLTVGGRYFEYENSLFGFNGFLRHCTGFYDDNGNFVQDNAGEPQFPCFDTGIVDDVADGDDTSWKGSVEWRVADDKLLYFTYSEGFRAGGVNRARVPGIPKYQPDFVENYEIGWKTQWAGGTVRFNGAAYLIDWKDFQFGFLDFTVSNLTIIQNVGNAQTRGVEFELDWQATDQLLLSFSGSYNDAELEEAFWRSDQDRLDGLPPDAPKGTPMPYVPEWQYTAIGRWNFDAGSLPAFAQFAFSYRDGSFNDLESTNSRRDRMDSYSVLNLSTGIEKDNWSLTLYANNVTDERGQIDIGDPGYFSPSGLDYNTNYIKPRSYGIRWAQRF</sequence>
<keyword evidence="17" id="KW-1185">Reference proteome</keyword>
<evidence type="ECO:0000256" key="6">
    <source>
        <dbReference type="ARBA" id="ARBA00023004"/>
    </source>
</evidence>
<evidence type="ECO:0000256" key="5">
    <source>
        <dbReference type="ARBA" id="ARBA00022692"/>
    </source>
</evidence>
<dbReference type="EMBL" id="JAZHOG010000002">
    <property type="protein sequence ID" value="MEJ8566918.1"/>
    <property type="molecule type" value="Genomic_DNA"/>
</dbReference>
<keyword evidence="16" id="KW-0675">Receptor</keyword>
<dbReference type="GO" id="GO:0006826">
    <property type="term" value="P:iron ion transport"/>
    <property type="evidence" value="ECO:0007669"/>
    <property type="project" value="UniProtKB-KW"/>
</dbReference>
<comment type="caution">
    <text evidence="16">The sequence shown here is derived from an EMBL/GenBank/DDBJ whole genome shotgun (WGS) entry which is preliminary data.</text>
</comment>
<feature type="signal peptide" evidence="13">
    <location>
        <begin position="1"/>
        <end position="23"/>
    </location>
</feature>
<keyword evidence="4" id="KW-0410">Iron transport</keyword>
<dbReference type="PROSITE" id="PS52016">
    <property type="entry name" value="TONB_DEPENDENT_REC_3"/>
    <property type="match status" value="1"/>
</dbReference>
<evidence type="ECO:0000259" key="15">
    <source>
        <dbReference type="Pfam" id="PF07715"/>
    </source>
</evidence>
<proteinExistence type="inferred from homology"/>
<name>A0AAW9RAJ8_9GAMM</name>
<evidence type="ECO:0000256" key="11">
    <source>
        <dbReference type="PROSITE-ProRule" id="PRU01360"/>
    </source>
</evidence>
<evidence type="ECO:0000256" key="3">
    <source>
        <dbReference type="ARBA" id="ARBA00022452"/>
    </source>
</evidence>
<dbReference type="Proteomes" id="UP001359886">
    <property type="component" value="Unassembled WGS sequence"/>
</dbReference>
<dbReference type="InterPro" id="IPR012910">
    <property type="entry name" value="Plug_dom"/>
</dbReference>
<feature type="domain" description="TonB-dependent receptor-like beta-barrel" evidence="14">
    <location>
        <begin position="288"/>
        <end position="749"/>
    </location>
</feature>
<feature type="chain" id="PRO_5043914459" evidence="13">
    <location>
        <begin position="24"/>
        <end position="789"/>
    </location>
</feature>
<reference evidence="16 17" key="1">
    <citation type="submission" date="2024-02" db="EMBL/GenBank/DDBJ databases">
        <title>A novel Wenzhouxiangellaceae bacterium, isolated from coastal sediments.</title>
        <authorList>
            <person name="Du Z.-J."/>
            <person name="Ye Y.-Q."/>
            <person name="Zhang X.-Y."/>
        </authorList>
    </citation>
    <scope>NUCLEOTIDE SEQUENCE [LARGE SCALE GENOMIC DNA]</scope>
    <source>
        <strain evidence="16 17">CH-27</strain>
    </source>
</reference>
<dbReference type="PANTHER" id="PTHR32552:SF81">
    <property type="entry name" value="TONB-DEPENDENT OUTER MEMBRANE RECEPTOR"/>
    <property type="match status" value="1"/>
</dbReference>
<dbReference type="InterPro" id="IPR039426">
    <property type="entry name" value="TonB-dep_rcpt-like"/>
</dbReference>
<organism evidence="16 17">
    <name type="scientific">Elongatibacter sediminis</name>
    <dbReference type="NCBI Taxonomy" id="3119006"/>
    <lineage>
        <taxon>Bacteria</taxon>
        <taxon>Pseudomonadati</taxon>
        <taxon>Pseudomonadota</taxon>
        <taxon>Gammaproteobacteria</taxon>
        <taxon>Chromatiales</taxon>
        <taxon>Wenzhouxiangellaceae</taxon>
        <taxon>Elongatibacter</taxon>
    </lineage>
</organism>
<evidence type="ECO:0000256" key="8">
    <source>
        <dbReference type="ARBA" id="ARBA00023077"/>
    </source>
</evidence>
<dbReference type="RefSeq" id="WP_354694236.1">
    <property type="nucleotide sequence ID" value="NZ_JAZHOG010000002.1"/>
</dbReference>
<evidence type="ECO:0000256" key="10">
    <source>
        <dbReference type="ARBA" id="ARBA00023237"/>
    </source>
</evidence>
<gene>
    <name evidence="16" type="ORF">V3330_04720</name>
</gene>
<dbReference type="GO" id="GO:0009279">
    <property type="term" value="C:cell outer membrane"/>
    <property type="evidence" value="ECO:0007669"/>
    <property type="project" value="UniProtKB-SubCell"/>
</dbReference>
<keyword evidence="8 12" id="KW-0798">TonB box</keyword>
<dbReference type="Pfam" id="PF00593">
    <property type="entry name" value="TonB_dep_Rec_b-barrel"/>
    <property type="match status" value="1"/>
</dbReference>
<dbReference type="AlphaFoldDB" id="A0AAW9RAJ8"/>
<keyword evidence="10 11" id="KW-0998">Cell outer membrane</keyword>
<keyword evidence="2 11" id="KW-0813">Transport</keyword>
<comment type="subcellular location">
    <subcellularLocation>
        <location evidence="1 11">Cell outer membrane</location>
        <topology evidence="1 11">Multi-pass membrane protein</topology>
    </subcellularLocation>
</comment>
<dbReference type="PANTHER" id="PTHR32552">
    <property type="entry name" value="FERRICHROME IRON RECEPTOR-RELATED"/>
    <property type="match status" value="1"/>
</dbReference>
<evidence type="ECO:0000313" key="16">
    <source>
        <dbReference type="EMBL" id="MEJ8566918.1"/>
    </source>
</evidence>
<keyword evidence="9 11" id="KW-0472">Membrane</keyword>